<reference evidence="2" key="1">
    <citation type="submission" date="2022-06" db="EMBL/GenBank/DDBJ databases">
        <title>Gracilimonas sp. CAU 1638 isolated from sea sediment.</title>
        <authorList>
            <person name="Kim W."/>
        </authorList>
    </citation>
    <scope>NUCLEOTIDE SEQUENCE</scope>
    <source>
        <strain evidence="2">CAU 1638</strain>
    </source>
</reference>
<keyword evidence="1" id="KW-0472">Membrane</keyword>
<sequence>MREVAFLRKNADKWKEFESLLKDKSQDDPDKLADLYIELSADLAYAQANYPGSKTEEYLNQLSVAVHDEIYRSKKEETNRLITFWTRELPGLFATKQKELLYSFIVFTVAIGIGVLSSMNDPSFVRYIMGDAYVNMTISNIDRGDPLAVYKEAEEMNMFFAITVNNVRVSFYAFASGLLTSLGVGMVLLNNGVMVGAFIHFFAKYGLVAEALRVIFIHGTLELSAIVIAGAAGFVVGNGFLFPGTRSRKHSFIKAGREGLKMIIGLVPVFVAAGLLESFVTRYTEMPIWLSLFIILSSLAFILWYFVYLPITLKKKQ</sequence>
<dbReference type="PANTHER" id="PTHR35337:SF1">
    <property type="entry name" value="SLR1478 PROTEIN"/>
    <property type="match status" value="1"/>
</dbReference>
<proteinExistence type="predicted"/>
<name>A0A9X2L4M3_9BACT</name>
<dbReference type="EMBL" id="JANDBC010000002">
    <property type="protein sequence ID" value="MCP9292209.1"/>
    <property type="molecule type" value="Genomic_DNA"/>
</dbReference>
<organism evidence="2 3">
    <name type="scientific">Gracilimonas sediminicola</name>
    <dbReference type="NCBI Taxonomy" id="2952158"/>
    <lineage>
        <taxon>Bacteria</taxon>
        <taxon>Pseudomonadati</taxon>
        <taxon>Balneolota</taxon>
        <taxon>Balneolia</taxon>
        <taxon>Balneolales</taxon>
        <taxon>Balneolaceae</taxon>
        <taxon>Gracilimonas</taxon>
    </lineage>
</organism>
<feature type="transmembrane region" description="Helical" evidence="1">
    <location>
        <begin position="263"/>
        <end position="280"/>
    </location>
</feature>
<evidence type="ECO:0000313" key="3">
    <source>
        <dbReference type="Proteomes" id="UP001139125"/>
    </source>
</evidence>
<feature type="transmembrane region" description="Helical" evidence="1">
    <location>
        <begin position="100"/>
        <end position="119"/>
    </location>
</feature>
<dbReference type="InterPro" id="IPR002798">
    <property type="entry name" value="SpoIIM-like"/>
</dbReference>
<keyword evidence="1" id="KW-0812">Transmembrane</keyword>
<evidence type="ECO:0000256" key="1">
    <source>
        <dbReference type="SAM" id="Phobius"/>
    </source>
</evidence>
<protein>
    <submittedName>
        <fullName evidence="2">Stage II sporulation protein M</fullName>
    </submittedName>
</protein>
<keyword evidence="1" id="KW-1133">Transmembrane helix</keyword>
<dbReference type="AlphaFoldDB" id="A0A9X2L4M3"/>
<feature type="transmembrane region" description="Helical" evidence="1">
    <location>
        <begin position="196"/>
        <end position="217"/>
    </location>
</feature>
<gene>
    <name evidence="2" type="ORF">NM125_11545</name>
</gene>
<dbReference type="Proteomes" id="UP001139125">
    <property type="component" value="Unassembled WGS sequence"/>
</dbReference>
<dbReference type="Pfam" id="PF01944">
    <property type="entry name" value="SpoIIM"/>
    <property type="match status" value="1"/>
</dbReference>
<accession>A0A9X2L4M3</accession>
<dbReference type="RefSeq" id="WP_255135084.1">
    <property type="nucleotide sequence ID" value="NZ_JANDBC010000002.1"/>
</dbReference>
<comment type="caution">
    <text evidence="2">The sequence shown here is derived from an EMBL/GenBank/DDBJ whole genome shotgun (WGS) entry which is preliminary data.</text>
</comment>
<feature type="transmembrane region" description="Helical" evidence="1">
    <location>
        <begin position="286"/>
        <end position="307"/>
    </location>
</feature>
<feature type="transmembrane region" description="Helical" evidence="1">
    <location>
        <begin position="223"/>
        <end position="242"/>
    </location>
</feature>
<keyword evidence="3" id="KW-1185">Reference proteome</keyword>
<feature type="transmembrane region" description="Helical" evidence="1">
    <location>
        <begin position="169"/>
        <end position="189"/>
    </location>
</feature>
<evidence type="ECO:0000313" key="2">
    <source>
        <dbReference type="EMBL" id="MCP9292209.1"/>
    </source>
</evidence>
<dbReference type="PANTHER" id="PTHR35337">
    <property type="entry name" value="SLR1478 PROTEIN"/>
    <property type="match status" value="1"/>
</dbReference>